<evidence type="ECO:0000313" key="9">
    <source>
        <dbReference type="Proteomes" id="UP000596660"/>
    </source>
</evidence>
<accession>A0A803KUV6</accession>
<keyword evidence="4 6" id="KW-1133">Transmembrane helix</keyword>
<evidence type="ECO:0000256" key="4">
    <source>
        <dbReference type="ARBA" id="ARBA00022989"/>
    </source>
</evidence>
<keyword evidence="9" id="KW-1185">Reference proteome</keyword>
<evidence type="ECO:0000256" key="6">
    <source>
        <dbReference type="RuleBase" id="RU363132"/>
    </source>
</evidence>
<feature type="transmembrane region" description="Helical" evidence="6">
    <location>
        <begin position="134"/>
        <end position="150"/>
    </location>
</feature>
<dbReference type="GO" id="GO:0005789">
    <property type="term" value="C:endoplasmic reticulum membrane"/>
    <property type="evidence" value="ECO:0007669"/>
    <property type="project" value="UniProtKB-SubCell"/>
</dbReference>
<comment type="subcellular location">
    <subcellularLocation>
        <location evidence="1 6">Endoplasmic reticulum membrane</location>
        <topology evidence="1 6">Multi-pass membrane protein</topology>
    </subcellularLocation>
</comment>
<dbReference type="Gramene" id="AUR62002814-RA">
    <property type="protein sequence ID" value="AUR62002814-RA:cds"/>
    <property type="gene ID" value="AUR62002814"/>
</dbReference>
<dbReference type="OMA" id="IMYERYE"/>
<dbReference type="EnsemblPlants" id="AUR62002814-RA">
    <property type="protein sequence ID" value="AUR62002814-RA:cds"/>
    <property type="gene ID" value="AUR62002814"/>
</dbReference>
<keyword evidence="2 6" id="KW-0812">Transmembrane</keyword>
<dbReference type="AlphaFoldDB" id="A0A803KUV6"/>
<dbReference type="Pfam" id="PF02453">
    <property type="entry name" value="Reticulon"/>
    <property type="match status" value="1"/>
</dbReference>
<keyword evidence="3 6" id="KW-0256">Endoplasmic reticulum</keyword>
<evidence type="ECO:0000313" key="8">
    <source>
        <dbReference type="EnsemblPlants" id="AUR62002814-RA:cds"/>
    </source>
</evidence>
<dbReference type="PROSITE" id="PS50845">
    <property type="entry name" value="RETICULON"/>
    <property type="match status" value="1"/>
</dbReference>
<dbReference type="Proteomes" id="UP000596660">
    <property type="component" value="Unplaced"/>
</dbReference>
<evidence type="ECO:0000256" key="2">
    <source>
        <dbReference type="ARBA" id="ARBA00022692"/>
    </source>
</evidence>
<dbReference type="InterPro" id="IPR045064">
    <property type="entry name" value="Reticulon-like"/>
</dbReference>
<keyword evidence="5 6" id="KW-0472">Membrane</keyword>
<protein>
    <recommendedName>
        <fullName evidence="6">Reticulon-like protein</fullName>
    </recommendedName>
</protein>
<dbReference type="GO" id="GO:0009617">
    <property type="term" value="P:response to bacterium"/>
    <property type="evidence" value="ECO:0007669"/>
    <property type="project" value="InterPro"/>
</dbReference>
<dbReference type="KEGG" id="cqi:110718494"/>
<reference evidence="8" key="2">
    <citation type="submission" date="2021-03" db="UniProtKB">
        <authorList>
            <consortium name="EnsemblPlants"/>
        </authorList>
    </citation>
    <scope>IDENTIFICATION</scope>
</reference>
<name>A0A803KUV6_CHEQI</name>
<feature type="transmembrane region" description="Helical" evidence="6">
    <location>
        <begin position="156"/>
        <end position="174"/>
    </location>
</feature>
<dbReference type="GeneID" id="110718494"/>
<feature type="transmembrane region" description="Helical" evidence="6">
    <location>
        <begin position="68"/>
        <end position="88"/>
    </location>
</feature>
<dbReference type="RefSeq" id="XP_021753024.1">
    <property type="nucleotide sequence ID" value="XM_021897332.1"/>
</dbReference>
<proteinExistence type="predicted"/>
<feature type="domain" description="Reticulon" evidence="7">
    <location>
        <begin position="36"/>
        <end position="218"/>
    </location>
</feature>
<dbReference type="InterPro" id="IPR003388">
    <property type="entry name" value="Reticulon"/>
</dbReference>
<evidence type="ECO:0000256" key="5">
    <source>
        <dbReference type="ARBA" id="ARBA00023136"/>
    </source>
</evidence>
<feature type="transmembrane region" description="Helical" evidence="6">
    <location>
        <begin position="44"/>
        <end position="62"/>
    </location>
</feature>
<evidence type="ECO:0000256" key="3">
    <source>
        <dbReference type="ARBA" id="ARBA00022824"/>
    </source>
</evidence>
<dbReference type="PANTHER" id="PTHR10994">
    <property type="entry name" value="RETICULON"/>
    <property type="match status" value="1"/>
</dbReference>
<gene>
    <name evidence="8" type="primary">LOC110718494</name>
</gene>
<reference evidence="8" key="1">
    <citation type="journal article" date="2017" name="Nature">
        <title>The genome of Chenopodium quinoa.</title>
        <authorList>
            <person name="Jarvis D.E."/>
            <person name="Ho Y.S."/>
            <person name="Lightfoot D.J."/>
            <person name="Schmoeckel S.M."/>
            <person name="Li B."/>
            <person name="Borm T.J.A."/>
            <person name="Ohyanagi H."/>
            <person name="Mineta K."/>
            <person name="Michell C.T."/>
            <person name="Saber N."/>
            <person name="Kharbatia N.M."/>
            <person name="Rupper R.R."/>
            <person name="Sharp A.R."/>
            <person name="Dally N."/>
            <person name="Boughton B.A."/>
            <person name="Woo Y.H."/>
            <person name="Gao G."/>
            <person name="Schijlen E.G.W.M."/>
            <person name="Guo X."/>
            <person name="Momin A.A."/>
            <person name="Negrao S."/>
            <person name="Al-Babili S."/>
            <person name="Gehring C."/>
            <person name="Roessner U."/>
            <person name="Jung C."/>
            <person name="Murphy K."/>
            <person name="Arold S.T."/>
            <person name="Gojobori T."/>
            <person name="van der Linden C.G."/>
            <person name="van Loo E.N."/>
            <person name="Jellen E.N."/>
            <person name="Maughan P.J."/>
            <person name="Tester M."/>
        </authorList>
    </citation>
    <scope>NUCLEOTIDE SEQUENCE [LARGE SCALE GENOMIC DNA]</scope>
    <source>
        <strain evidence="8">cv. PI 614886</strain>
    </source>
</reference>
<dbReference type="OrthoDB" id="567788at2759"/>
<sequence length="218" mass="25325">MPIYSDSDDQAPGLSNMSRMFGRNRSLHSILGGRRVADILLWRNKTLSASILAGFSIIWFLFEVVELHFITVACYILMTFMLVLFIWIQGASFFRWRPPTMYDIQISETTAKHVLSRINKFLIKFYRISCGEDFARFFVALAAIWLLSIFGSYSSALNVLYVVFLGLITIPVLYERYEREVTYLATQGKGDMKRLYRKIDTKVLSKIPRGPVKERKYK</sequence>
<evidence type="ECO:0000256" key="1">
    <source>
        <dbReference type="ARBA" id="ARBA00004477"/>
    </source>
</evidence>
<evidence type="ECO:0000259" key="7">
    <source>
        <dbReference type="PROSITE" id="PS50845"/>
    </source>
</evidence>
<dbReference type="PANTHER" id="PTHR10994:SF157">
    <property type="entry name" value="RETICULON-LIKE PROTEIN B14"/>
    <property type="match status" value="1"/>
</dbReference>
<organism evidence="8 9">
    <name type="scientific">Chenopodium quinoa</name>
    <name type="common">Quinoa</name>
    <dbReference type="NCBI Taxonomy" id="63459"/>
    <lineage>
        <taxon>Eukaryota</taxon>
        <taxon>Viridiplantae</taxon>
        <taxon>Streptophyta</taxon>
        <taxon>Embryophyta</taxon>
        <taxon>Tracheophyta</taxon>
        <taxon>Spermatophyta</taxon>
        <taxon>Magnoliopsida</taxon>
        <taxon>eudicotyledons</taxon>
        <taxon>Gunneridae</taxon>
        <taxon>Pentapetalae</taxon>
        <taxon>Caryophyllales</taxon>
        <taxon>Chenopodiaceae</taxon>
        <taxon>Chenopodioideae</taxon>
        <taxon>Atripliceae</taxon>
        <taxon>Chenopodium</taxon>
    </lineage>
</organism>